<sequence length="815" mass="91172">VLLAEIEAREACDWLRAAGFPQYAQLFEDMQFPIDVKTVRKDHEFLDGDAIESLFRRLNTLNRCASMKVEIGRQRKRSDDSEDDEPCAISSRWTYERCSQRWSRIESVEGFPAEGGDSASVPGSPILKITSKEDSVFLDHGEKHDVSSVHSTSSADSDIVSSPKPFEDVESSMSSSRCSLIKVPSLDSTFSCSPPPSEFLNNTSEQKILDKSQSSKRKSLLKKMEKLHLRSCNLRSGQSKAKPIISEPVLLEGLNEEKMKMLNCVNISDLSGFHTKSNSSFSPWSHSSSSQSGKSSAVSTPSPGIKPGSPCEGRGMCAEHTDSSKLLLWNDLSQQNLKNDMTLQKPQMFQIPQGHKPGTFPTALTDKSLSPPDNSSINWRTGSFHGCRRSQSRSSSKEPKAPRSPLSGSCNRLSVYDNMPFIDLDNLEAAQVSDDDVFSELNNIIADVNGLKKSVDQWTEKFSGDGNSDFANDLTTFCPSSPKESSLDTESSEDKRAGDTEGERSLCRHKANRDDGDDPKLEQYLSHRHRKQHCSVEERGNLESLSMQTDGQSAAQLARKQKLALLKLTALMDKYSPSSKQGWNWTIPKFVKKPKASEYKDKNVFGVPLLLNVQRTNLPLPNGILQALDYLRSHFLDQVGLFRKSGVKSRILSLREMNETNPNNVCYEGQSAFDVADMVKQYFRDLPEPIFTSRLCESFLHIYQYVPKDQQFQAVQAAILLLPKENREALKILLFFLRDVVAFVEENQMTPTNIAVCLAPSLFHLNTLRRDSSSSSTSQRKCSLGKPDQRELNENLAATQGLAHMIMECKRLFQV</sequence>
<feature type="compositionally biased region" description="Polar residues" evidence="2">
    <location>
        <begin position="365"/>
        <end position="381"/>
    </location>
</feature>
<dbReference type="PANTHER" id="PTHR12659">
    <property type="entry name" value="RHO-TYPE GTPASE ACTIVATING PROTEIN"/>
    <property type="match status" value="1"/>
</dbReference>
<feature type="domain" description="Rho-GAP" evidence="3">
    <location>
        <begin position="607"/>
        <end position="813"/>
    </location>
</feature>
<dbReference type="SMART" id="SM00324">
    <property type="entry name" value="RhoGAP"/>
    <property type="match status" value="1"/>
</dbReference>
<dbReference type="PANTHER" id="PTHR12659:SF4">
    <property type="entry name" value="RHO-GAP DOMAIN-CONTAINING PROTEIN"/>
    <property type="match status" value="1"/>
</dbReference>
<dbReference type="SUPFAM" id="SSF48350">
    <property type="entry name" value="GTPase activation domain, GAP"/>
    <property type="match status" value="1"/>
</dbReference>
<gene>
    <name evidence="4" type="primary">Dlc1_2</name>
    <name evidence="4" type="ORF">ONYCOR_R02441</name>
</gene>
<feature type="region of interest" description="Disordered" evidence="2">
    <location>
        <begin position="473"/>
        <end position="520"/>
    </location>
</feature>
<feature type="region of interest" description="Disordered" evidence="2">
    <location>
        <begin position="350"/>
        <end position="409"/>
    </location>
</feature>
<name>A0A7K5ZXF6_ONYCO</name>
<keyword evidence="5" id="KW-1185">Reference proteome</keyword>
<dbReference type="Pfam" id="PF00620">
    <property type="entry name" value="RhoGAP"/>
    <property type="match status" value="1"/>
</dbReference>
<dbReference type="GO" id="GO:0030036">
    <property type="term" value="P:actin cytoskeleton organization"/>
    <property type="evidence" value="ECO:0007669"/>
    <property type="project" value="TreeGrafter"/>
</dbReference>
<dbReference type="GO" id="GO:0007165">
    <property type="term" value="P:signal transduction"/>
    <property type="evidence" value="ECO:0007669"/>
    <property type="project" value="InterPro"/>
</dbReference>
<dbReference type="GO" id="GO:0005096">
    <property type="term" value="F:GTPase activator activity"/>
    <property type="evidence" value="ECO:0007669"/>
    <property type="project" value="TreeGrafter"/>
</dbReference>
<feature type="non-terminal residue" evidence="4">
    <location>
        <position position="1"/>
    </location>
</feature>
<dbReference type="PROSITE" id="PS50238">
    <property type="entry name" value="RHOGAP"/>
    <property type="match status" value="1"/>
</dbReference>
<reference evidence="4 5" key="1">
    <citation type="submission" date="2019-09" db="EMBL/GenBank/DDBJ databases">
        <title>Bird 10,000 Genomes (B10K) Project - Family phase.</title>
        <authorList>
            <person name="Zhang G."/>
        </authorList>
    </citation>
    <scope>NUCLEOTIDE SEQUENCE [LARGE SCALE GENOMIC DNA]</scope>
    <source>
        <strain evidence="4">B10K-DU-028-75</strain>
        <tissue evidence="4">Mixed tissue sample</tissue>
    </source>
</reference>
<dbReference type="OrthoDB" id="10003330at2759"/>
<accession>A0A7K5ZXF6</accession>
<feature type="compositionally biased region" description="Basic and acidic residues" evidence="2">
    <location>
        <begin position="492"/>
        <end position="520"/>
    </location>
</feature>
<keyword evidence="1" id="KW-0597">Phosphoprotein</keyword>
<feature type="non-terminal residue" evidence="4">
    <location>
        <position position="815"/>
    </location>
</feature>
<dbReference type="SUPFAM" id="SSF47769">
    <property type="entry name" value="SAM/Pointed domain"/>
    <property type="match status" value="1"/>
</dbReference>
<evidence type="ECO:0000313" key="5">
    <source>
        <dbReference type="Proteomes" id="UP000550309"/>
    </source>
</evidence>
<dbReference type="Pfam" id="PF07647">
    <property type="entry name" value="SAM_2"/>
    <property type="match status" value="1"/>
</dbReference>
<protein>
    <submittedName>
        <fullName evidence="4">RHG07 protein</fullName>
    </submittedName>
</protein>
<evidence type="ECO:0000256" key="2">
    <source>
        <dbReference type="SAM" id="MobiDB-lite"/>
    </source>
</evidence>
<dbReference type="Gene3D" id="1.10.287.2070">
    <property type="match status" value="1"/>
</dbReference>
<feature type="region of interest" description="Disordered" evidence="2">
    <location>
        <begin position="143"/>
        <end position="168"/>
    </location>
</feature>
<evidence type="ECO:0000313" key="4">
    <source>
        <dbReference type="EMBL" id="NWU82394.1"/>
    </source>
</evidence>
<dbReference type="CDD" id="cd09538">
    <property type="entry name" value="SAM_DLC1_2-like"/>
    <property type="match status" value="1"/>
</dbReference>
<proteinExistence type="predicted"/>
<dbReference type="Gene3D" id="1.10.555.10">
    <property type="entry name" value="Rho GTPase activation protein"/>
    <property type="match status" value="1"/>
</dbReference>
<dbReference type="GO" id="GO:0035023">
    <property type="term" value="P:regulation of Rho protein signal transduction"/>
    <property type="evidence" value="ECO:0007669"/>
    <property type="project" value="TreeGrafter"/>
</dbReference>
<organism evidence="4 5">
    <name type="scientific">Onychorhynchus coronatus</name>
    <name type="common">Royal flycatcher</name>
    <dbReference type="NCBI Taxonomy" id="360224"/>
    <lineage>
        <taxon>Eukaryota</taxon>
        <taxon>Metazoa</taxon>
        <taxon>Chordata</taxon>
        <taxon>Craniata</taxon>
        <taxon>Vertebrata</taxon>
        <taxon>Euteleostomi</taxon>
        <taxon>Archelosauria</taxon>
        <taxon>Archosauria</taxon>
        <taxon>Dinosauria</taxon>
        <taxon>Saurischia</taxon>
        <taxon>Theropoda</taxon>
        <taxon>Coelurosauria</taxon>
        <taxon>Aves</taxon>
        <taxon>Neognathae</taxon>
        <taxon>Neoaves</taxon>
        <taxon>Telluraves</taxon>
        <taxon>Australaves</taxon>
        <taxon>Passeriformes</taxon>
        <taxon>Tyrannidae</taxon>
        <taxon>Onychorhynchus</taxon>
    </lineage>
</organism>
<feature type="region of interest" description="Disordered" evidence="2">
    <location>
        <begin position="281"/>
        <end position="317"/>
    </location>
</feature>
<feature type="compositionally biased region" description="Low complexity" evidence="2">
    <location>
        <begin position="281"/>
        <end position="300"/>
    </location>
</feature>
<dbReference type="CDD" id="cd04375">
    <property type="entry name" value="RhoGAP_DLC1"/>
    <property type="match status" value="1"/>
</dbReference>
<dbReference type="InterPro" id="IPR013761">
    <property type="entry name" value="SAM/pointed_sf"/>
</dbReference>
<dbReference type="FunFam" id="1.10.555.10:FF:000007">
    <property type="entry name" value="rho GTPase-activating protein 7 isoform X2"/>
    <property type="match status" value="1"/>
</dbReference>
<evidence type="ECO:0000256" key="1">
    <source>
        <dbReference type="ARBA" id="ARBA00022553"/>
    </source>
</evidence>
<evidence type="ECO:0000259" key="3">
    <source>
        <dbReference type="PROSITE" id="PS50238"/>
    </source>
</evidence>
<feature type="compositionally biased region" description="Low complexity" evidence="2">
    <location>
        <begin position="148"/>
        <end position="162"/>
    </location>
</feature>
<dbReference type="EMBL" id="VZRK01000180">
    <property type="protein sequence ID" value="NWU82394.1"/>
    <property type="molecule type" value="Genomic_DNA"/>
</dbReference>
<feature type="compositionally biased region" description="Polar residues" evidence="2">
    <location>
        <begin position="473"/>
        <end position="484"/>
    </location>
</feature>
<comment type="caution">
    <text evidence="4">The sequence shown here is derived from an EMBL/GenBank/DDBJ whole genome shotgun (WGS) entry which is preliminary data.</text>
</comment>
<dbReference type="AlphaFoldDB" id="A0A7K5ZXF6"/>
<dbReference type="Proteomes" id="UP000550309">
    <property type="component" value="Unassembled WGS sequence"/>
</dbReference>
<dbReference type="InterPro" id="IPR001660">
    <property type="entry name" value="SAM"/>
</dbReference>
<dbReference type="InterPro" id="IPR008936">
    <property type="entry name" value="Rho_GTPase_activation_prot"/>
</dbReference>
<dbReference type="InterPro" id="IPR000198">
    <property type="entry name" value="RhoGAP_dom"/>
</dbReference>